<keyword evidence="2" id="KW-0472">Membrane</keyword>
<feature type="compositionally biased region" description="Basic and acidic residues" evidence="1">
    <location>
        <begin position="171"/>
        <end position="192"/>
    </location>
</feature>
<protein>
    <submittedName>
        <fullName evidence="3">TIGR02234 family membrane protein</fullName>
    </submittedName>
</protein>
<feature type="transmembrane region" description="Helical" evidence="2">
    <location>
        <begin position="146"/>
        <end position="168"/>
    </location>
</feature>
<keyword evidence="4" id="KW-1185">Reference proteome</keyword>
<dbReference type="Proteomes" id="UP001071110">
    <property type="component" value="Unassembled WGS sequence"/>
</dbReference>
<feature type="transmembrane region" description="Helical" evidence="2">
    <location>
        <begin position="60"/>
        <end position="77"/>
    </location>
</feature>
<keyword evidence="2" id="KW-0812">Transmembrane</keyword>
<sequence>MTTAAQPDKKAARRGAVALGVAGALTWISSRMDWVRAEFVDDISGGGEASVNGADWSTETGAIAVLLIAGMVAAFALRRLGRRVIGAICAAASVGLAVPAVRLLVGGADPERVHVLLTAGADEAQQGSSAPAIAQWAEITSATTLVAGPGLALAAAVLGLVGGALLVARPGEDSPRQNKYEKETVRREKVREDLEEDPQSGRVLWDAISADIDPTDPRGGGGGPDFRSSKSTR</sequence>
<evidence type="ECO:0000313" key="4">
    <source>
        <dbReference type="Proteomes" id="UP001071110"/>
    </source>
</evidence>
<evidence type="ECO:0000256" key="2">
    <source>
        <dbReference type="SAM" id="Phobius"/>
    </source>
</evidence>
<dbReference type="InterPro" id="IPR011746">
    <property type="entry name" value="Trp_synth-assoc_CHP"/>
</dbReference>
<feature type="region of interest" description="Disordered" evidence="1">
    <location>
        <begin position="171"/>
        <end position="233"/>
    </location>
</feature>
<evidence type="ECO:0000256" key="1">
    <source>
        <dbReference type="SAM" id="MobiDB-lite"/>
    </source>
</evidence>
<evidence type="ECO:0000313" key="3">
    <source>
        <dbReference type="EMBL" id="MCZ2220914.1"/>
    </source>
</evidence>
<organism evidence="3 4">
    <name type="scientific">Corynebacterium pilbarense</name>
    <dbReference type="NCBI Taxonomy" id="1288393"/>
    <lineage>
        <taxon>Bacteria</taxon>
        <taxon>Bacillati</taxon>
        <taxon>Actinomycetota</taxon>
        <taxon>Actinomycetes</taxon>
        <taxon>Mycobacteriales</taxon>
        <taxon>Corynebacteriaceae</taxon>
        <taxon>Corynebacterium</taxon>
    </lineage>
</organism>
<reference evidence="3" key="1">
    <citation type="submission" date="2022-08" db="EMBL/GenBank/DDBJ databases">
        <title>Corynebacterium sp. nov., isolated from clinical breast specimens.</title>
        <authorList>
            <person name="Zhang T."/>
        </authorList>
    </citation>
    <scope>NUCLEOTIDE SEQUENCE</scope>
    <source>
        <strain evidence="3">CCUG 57942</strain>
    </source>
</reference>
<dbReference type="Pfam" id="PF09534">
    <property type="entry name" value="Trp_oprn_chp"/>
    <property type="match status" value="1"/>
</dbReference>
<dbReference type="RefSeq" id="WP_269027673.1">
    <property type="nucleotide sequence ID" value="NZ_BAABDP010000016.1"/>
</dbReference>
<feature type="transmembrane region" description="Helical" evidence="2">
    <location>
        <begin position="84"/>
        <end position="105"/>
    </location>
</feature>
<keyword evidence="2" id="KW-1133">Transmembrane helix</keyword>
<dbReference type="NCBIfam" id="TIGR02234">
    <property type="entry name" value="trp_oprn_chp"/>
    <property type="match status" value="1"/>
</dbReference>
<proteinExistence type="predicted"/>
<gene>
    <name evidence="3" type="ORF">NUW87_05925</name>
</gene>
<comment type="caution">
    <text evidence="3">The sequence shown here is derived from an EMBL/GenBank/DDBJ whole genome shotgun (WGS) entry which is preliminary data.</text>
</comment>
<name>A0A9Q4NRJ4_9CORY</name>
<dbReference type="AlphaFoldDB" id="A0A9Q4NRJ4"/>
<dbReference type="InterPro" id="IPR019051">
    <property type="entry name" value="Trp_biosyn_TM_oprn/chp"/>
</dbReference>
<dbReference type="EMBL" id="JANRML010000005">
    <property type="protein sequence ID" value="MCZ2220914.1"/>
    <property type="molecule type" value="Genomic_DNA"/>
</dbReference>
<feature type="transmembrane region" description="Helical" evidence="2">
    <location>
        <begin position="12"/>
        <end position="30"/>
    </location>
</feature>
<accession>A0A9Q4NRJ4</accession>